<evidence type="ECO:0000259" key="2">
    <source>
        <dbReference type="Pfam" id="PF01841"/>
    </source>
</evidence>
<dbReference type="RefSeq" id="WP_105934813.1">
    <property type="nucleotide sequence ID" value="NZ_PVNP01000124.1"/>
</dbReference>
<dbReference type="Gene3D" id="3.10.620.30">
    <property type="match status" value="1"/>
</dbReference>
<proteinExistence type="predicted"/>
<comment type="caution">
    <text evidence="4">The sequence shown here is derived from an EMBL/GenBank/DDBJ whole genome shotgun (WGS) entry which is preliminary data.</text>
</comment>
<feature type="signal peptide" evidence="1">
    <location>
        <begin position="1"/>
        <end position="19"/>
    </location>
</feature>
<sequence>MRSKLLLLFSLLLTLPVSAEFLQGDGLIARAKQLASELEPDAHSALTGLERTYKVAVKDNKVTVYGHKIWFYPTTASVQNNAYESIYFNQLNEKLTVLTAASISPEGKVSYVNESHQKVIAEDTYNTFTETEKMIVSFPAVEVGGITLIAYKIEETLTTERPFWSIRSYPQQTADMLNYSFEAQWDDSARLYFDNTSELVSCEQQPARVYCHAVNLVAAESDSVVNWGDKLGQITLSTEPDWQAVKAQVRPGFVNAIKNNQGVQPLVDEFAGSADGKQALIQRIFEFVARDIRYVSRSEAGYDIVPHNVDETIDNRFGDCKDKSALLIAMLRAINIDAEPVLVATKRERPGMAGAAAVGLFDHVVVCFSFAGQQYCLDPTDPYTQWQSTSDWIQGRVALNLSNDASLTTIPRPQYRWQLKALSDITITPEGGQQELVTLTFLNEYASLMRQNMAGLSQPKRLEYMVDVYHDVANEDAEPVFEISGVDTMSSRLTTHSETTYEPYFNPQQGISLAENDSWLRGELSSSWLNNEVYGQFYPGFLVESEYKIQVPHDWALNRYPPDLNLEHQYGRLTRSYRFEPGDELDTLYVTTTLSMPSRYLAVEEIKVFNDLLNVFYMQAPITFGHDS</sequence>
<name>A0A2S9VA68_9ALTE</name>
<dbReference type="AlphaFoldDB" id="A0A2S9VA68"/>
<dbReference type="SUPFAM" id="SSF54001">
    <property type="entry name" value="Cysteine proteinases"/>
    <property type="match status" value="1"/>
</dbReference>
<evidence type="ECO:0000313" key="4">
    <source>
        <dbReference type="EMBL" id="PRO73350.1"/>
    </source>
</evidence>
<evidence type="ECO:0000313" key="5">
    <source>
        <dbReference type="Proteomes" id="UP000238949"/>
    </source>
</evidence>
<dbReference type="Gene3D" id="2.60.40.3140">
    <property type="match status" value="1"/>
</dbReference>
<organism evidence="4 5">
    <name type="scientific">Alteromonas alba</name>
    <dbReference type="NCBI Taxonomy" id="2079529"/>
    <lineage>
        <taxon>Bacteria</taxon>
        <taxon>Pseudomonadati</taxon>
        <taxon>Pseudomonadota</taxon>
        <taxon>Gammaproteobacteria</taxon>
        <taxon>Alteromonadales</taxon>
        <taxon>Alteromonadaceae</taxon>
        <taxon>Alteromonas/Salinimonas group</taxon>
        <taxon>Alteromonas</taxon>
    </lineage>
</organism>
<dbReference type="Pfam" id="PF12969">
    <property type="entry name" value="DUF3857"/>
    <property type="match status" value="1"/>
</dbReference>
<feature type="domain" description="Transglutaminase-like" evidence="2">
    <location>
        <begin position="266"/>
        <end position="350"/>
    </location>
</feature>
<keyword evidence="5" id="KW-1185">Reference proteome</keyword>
<dbReference type="Pfam" id="PF01841">
    <property type="entry name" value="Transglut_core"/>
    <property type="match status" value="1"/>
</dbReference>
<dbReference type="InterPro" id="IPR038765">
    <property type="entry name" value="Papain-like_cys_pep_sf"/>
</dbReference>
<dbReference type="OrthoDB" id="8595007at2"/>
<feature type="domain" description="DUF3857" evidence="3">
    <location>
        <begin position="74"/>
        <end position="194"/>
    </location>
</feature>
<feature type="chain" id="PRO_5015759891" description="Transglutaminase" evidence="1">
    <location>
        <begin position="20"/>
        <end position="628"/>
    </location>
</feature>
<accession>A0A2S9VA68</accession>
<gene>
    <name evidence="4" type="ORF">C6Y40_12090</name>
</gene>
<evidence type="ECO:0000259" key="3">
    <source>
        <dbReference type="Pfam" id="PF12969"/>
    </source>
</evidence>
<dbReference type="Proteomes" id="UP000238949">
    <property type="component" value="Unassembled WGS sequence"/>
</dbReference>
<dbReference type="InterPro" id="IPR002931">
    <property type="entry name" value="Transglutaminase-like"/>
</dbReference>
<keyword evidence="1" id="KW-0732">Signal</keyword>
<dbReference type="InterPro" id="IPR024618">
    <property type="entry name" value="DUF3857"/>
</dbReference>
<evidence type="ECO:0000256" key="1">
    <source>
        <dbReference type="SAM" id="SignalP"/>
    </source>
</evidence>
<evidence type="ECO:0008006" key="6">
    <source>
        <dbReference type="Google" id="ProtNLM"/>
    </source>
</evidence>
<dbReference type="EMBL" id="PVNP01000124">
    <property type="protein sequence ID" value="PRO73350.1"/>
    <property type="molecule type" value="Genomic_DNA"/>
</dbReference>
<protein>
    <recommendedName>
        <fullName evidence="6">Transglutaminase</fullName>
    </recommendedName>
</protein>
<reference evidence="5" key="1">
    <citation type="journal article" date="2020" name="Int. J. Syst. Evol. Microbiol.">
        <title>Alteromonas alba sp. nov., a marine bacterium isolated from the seawater of the West Pacific Ocean.</title>
        <authorList>
            <person name="Sun C."/>
            <person name="Wu Y.-H."/>
            <person name="Xamxidin M."/>
            <person name="Cheng H."/>
            <person name="Xu X.-W."/>
        </authorList>
    </citation>
    <scope>NUCLEOTIDE SEQUENCE [LARGE SCALE GENOMIC DNA]</scope>
    <source>
        <strain evidence="5">190</strain>
    </source>
</reference>